<dbReference type="Proteomes" id="UP000231791">
    <property type="component" value="Chromosome"/>
</dbReference>
<dbReference type="OrthoDB" id="4327027at2"/>
<dbReference type="GeneID" id="49381952"/>
<protein>
    <submittedName>
        <fullName evidence="2">Uncharacterized protein</fullName>
    </submittedName>
</protein>
<gene>
    <name evidence="2" type="ORF">SLAV_04075</name>
</gene>
<dbReference type="AlphaFoldDB" id="A0A2K8PAF8"/>
<accession>A0A2K8PAF8</accession>
<dbReference type="RefSeq" id="WP_030228823.1">
    <property type="nucleotide sequence ID" value="NZ_BSRN01000005.1"/>
</dbReference>
<dbReference type="KEGG" id="slx:SLAV_04075"/>
<organism evidence="2 3">
    <name type="scientific">Streptomyces lavendulae subsp. lavendulae</name>
    <dbReference type="NCBI Taxonomy" id="58340"/>
    <lineage>
        <taxon>Bacteria</taxon>
        <taxon>Bacillati</taxon>
        <taxon>Actinomycetota</taxon>
        <taxon>Actinomycetes</taxon>
        <taxon>Kitasatosporales</taxon>
        <taxon>Streptomycetaceae</taxon>
        <taxon>Streptomyces</taxon>
    </lineage>
</organism>
<feature type="compositionally biased region" description="Pro residues" evidence="1">
    <location>
        <begin position="1"/>
        <end position="11"/>
    </location>
</feature>
<sequence>MRDPQTVPPPTRVLAPEFGAGRPGPLPSCPVCTGVPERISWRQRPGEPVLLVFEPCGHRHASPAPPVLAVTPPAPYPGR</sequence>
<proteinExistence type="predicted"/>
<evidence type="ECO:0000313" key="3">
    <source>
        <dbReference type="Proteomes" id="UP000231791"/>
    </source>
</evidence>
<evidence type="ECO:0000256" key="1">
    <source>
        <dbReference type="SAM" id="MobiDB-lite"/>
    </source>
</evidence>
<dbReference type="EMBL" id="CP024985">
    <property type="protein sequence ID" value="ATZ22723.1"/>
    <property type="molecule type" value="Genomic_DNA"/>
</dbReference>
<feature type="region of interest" description="Disordered" evidence="1">
    <location>
        <begin position="1"/>
        <end position="21"/>
    </location>
</feature>
<name>A0A2K8PAF8_STRLA</name>
<keyword evidence="3" id="KW-1185">Reference proteome</keyword>
<reference evidence="2 3" key="1">
    <citation type="submission" date="2017-11" db="EMBL/GenBank/DDBJ databases">
        <title>Complete genome sequence of Streptomyces lavendulae subsp. lavendulae CCM 3239 (formerly 'Streptomyces aureofaciens CCM 3239'), the producer of the angucycline-type antibiotic auricin.</title>
        <authorList>
            <person name="Busche T."/>
            <person name="Novakova R."/>
            <person name="Al'Dilaimi A."/>
            <person name="Homerova D."/>
            <person name="Feckova L."/>
            <person name="Rezuchova B."/>
            <person name="Mingyar E."/>
            <person name="Csolleiova D."/>
            <person name="Bekeova C."/>
            <person name="Winkler A."/>
            <person name="Sevcikova B."/>
            <person name="Kalinowski J."/>
            <person name="Kormanec J."/>
            <person name="Ruckert C."/>
        </authorList>
    </citation>
    <scope>NUCLEOTIDE SEQUENCE [LARGE SCALE GENOMIC DNA]</scope>
    <source>
        <strain evidence="2 3">CCM 3239</strain>
    </source>
</reference>
<evidence type="ECO:0000313" key="2">
    <source>
        <dbReference type="EMBL" id="ATZ22723.1"/>
    </source>
</evidence>